<dbReference type="Gene3D" id="3.20.80.10">
    <property type="entry name" value="Regulatory factor, effector binding domain"/>
    <property type="match status" value="1"/>
</dbReference>
<dbReference type="InterPro" id="IPR011256">
    <property type="entry name" value="Reg_factor_effector_dom_sf"/>
</dbReference>
<comment type="caution">
    <text evidence="3">The sequence shown here is derived from an EMBL/GenBank/DDBJ whole genome shotgun (WGS) entry which is preliminary data.</text>
</comment>
<sequence length="336" mass="38176">MMLCVACRFPRCDARGHAKGRALAVVLRPYPYISGEISFMHGILKANAPRGRGKKEDDMQPPSTLLLSTGEFARMCNVSKELLIHYDKVGLLKPKVIGKNGYRYYSLKQLYLMDAIRFFLDTGMSMKEVKTYLDNRTTDLFLEATQAGIEKMKKQRDVLDARIGMIEKMRYITQRALLFPKDKPRLSFWDETWLITTDVKPERTQQAFAQAVSEHAEFCKSSAGVTKFPLGRIVHFPCSDHPEDFVYTKLITWISPPSHPALLEGRLACKPRGNYAVILHRGGTSTVARSYAKLLDYVKEEGLDLVGPVYELDMNSYLMSDSADDYLLHISVLVDM</sequence>
<dbReference type="PANTHER" id="PTHR30204">
    <property type="entry name" value="REDOX-CYCLING DRUG-SENSING TRANSCRIPTIONAL ACTIVATOR SOXR"/>
    <property type="match status" value="1"/>
</dbReference>
<evidence type="ECO:0000259" key="2">
    <source>
        <dbReference type="PROSITE" id="PS50937"/>
    </source>
</evidence>
<dbReference type="Gene3D" id="1.10.1660.10">
    <property type="match status" value="1"/>
</dbReference>
<dbReference type="CDD" id="cd04782">
    <property type="entry name" value="HTH_BltR"/>
    <property type="match status" value="1"/>
</dbReference>
<dbReference type="Proteomes" id="UP000253970">
    <property type="component" value="Unassembled WGS sequence"/>
</dbReference>
<name>A0A369N0R8_EGGLN</name>
<dbReference type="InterPro" id="IPR047057">
    <property type="entry name" value="MerR_fam"/>
</dbReference>
<proteinExistence type="predicted"/>
<dbReference type="SUPFAM" id="SSF46955">
    <property type="entry name" value="Putative DNA-binding domain"/>
    <property type="match status" value="1"/>
</dbReference>
<dbReference type="GO" id="GO:0003677">
    <property type="term" value="F:DNA binding"/>
    <property type="evidence" value="ECO:0007669"/>
    <property type="project" value="UniProtKB-KW"/>
</dbReference>
<evidence type="ECO:0000313" key="6">
    <source>
        <dbReference type="Proteomes" id="UP000253970"/>
    </source>
</evidence>
<feature type="domain" description="HTH merR-type" evidence="2">
    <location>
        <begin position="66"/>
        <end position="135"/>
    </location>
</feature>
<dbReference type="EMBL" id="PPUQ01000027">
    <property type="protein sequence ID" value="RDC34653.1"/>
    <property type="molecule type" value="Genomic_DNA"/>
</dbReference>
<dbReference type="Proteomes" id="UP000253915">
    <property type="component" value="Unassembled WGS sequence"/>
</dbReference>
<dbReference type="SMART" id="SM00422">
    <property type="entry name" value="HTH_MERR"/>
    <property type="match status" value="1"/>
</dbReference>
<gene>
    <name evidence="4" type="ORF">C1853_13925</name>
    <name evidence="3" type="ORF">C1875_10900</name>
</gene>
<dbReference type="PANTHER" id="PTHR30204:SF85">
    <property type="entry name" value="MULTIDRUG-EFFLUX TRANSPORTER 2 REGULATOR"/>
    <property type="match status" value="1"/>
</dbReference>
<protein>
    <submittedName>
        <fullName evidence="3">MerR family transcriptional regulator</fullName>
    </submittedName>
</protein>
<evidence type="ECO:0000256" key="1">
    <source>
        <dbReference type="ARBA" id="ARBA00023125"/>
    </source>
</evidence>
<dbReference type="AlphaFoldDB" id="A0A369N0R8"/>
<dbReference type="SUPFAM" id="SSF55136">
    <property type="entry name" value="Probable bacterial effector-binding domain"/>
    <property type="match status" value="1"/>
</dbReference>
<dbReference type="Pfam" id="PF13411">
    <property type="entry name" value="MerR_1"/>
    <property type="match status" value="1"/>
</dbReference>
<dbReference type="PROSITE" id="PS50937">
    <property type="entry name" value="HTH_MERR_2"/>
    <property type="match status" value="1"/>
</dbReference>
<dbReference type="GO" id="GO:0003700">
    <property type="term" value="F:DNA-binding transcription factor activity"/>
    <property type="evidence" value="ECO:0007669"/>
    <property type="project" value="InterPro"/>
</dbReference>
<accession>A0A369N0R8</accession>
<reference evidence="5 6" key="1">
    <citation type="journal article" date="2018" name="Elife">
        <title>Discovery and characterization of a prevalent human gut bacterial enzyme sufficient for the inactivation of a family of plant toxins.</title>
        <authorList>
            <person name="Koppel N."/>
            <person name="Bisanz J.E."/>
            <person name="Pandelia M.E."/>
            <person name="Turnbaugh P.J."/>
            <person name="Balskus E.P."/>
        </authorList>
    </citation>
    <scope>NUCLEOTIDE SEQUENCE [LARGE SCALE GENOMIC DNA]</scope>
    <source>
        <strain evidence="4 5">16A</strain>
        <strain evidence="3 6">W1 BHI 6</strain>
    </source>
</reference>
<evidence type="ECO:0000313" key="3">
    <source>
        <dbReference type="EMBL" id="RDB68861.1"/>
    </source>
</evidence>
<evidence type="ECO:0000313" key="4">
    <source>
        <dbReference type="EMBL" id="RDC34653.1"/>
    </source>
</evidence>
<evidence type="ECO:0000313" key="5">
    <source>
        <dbReference type="Proteomes" id="UP000253915"/>
    </source>
</evidence>
<organism evidence="3 6">
    <name type="scientific">Eggerthella lenta</name>
    <name type="common">Eubacterium lentum</name>
    <dbReference type="NCBI Taxonomy" id="84112"/>
    <lineage>
        <taxon>Bacteria</taxon>
        <taxon>Bacillati</taxon>
        <taxon>Actinomycetota</taxon>
        <taxon>Coriobacteriia</taxon>
        <taxon>Eggerthellales</taxon>
        <taxon>Eggerthellaceae</taxon>
        <taxon>Eggerthella</taxon>
    </lineage>
</organism>
<dbReference type="InterPro" id="IPR000551">
    <property type="entry name" value="MerR-type_HTH_dom"/>
</dbReference>
<dbReference type="EMBL" id="PPTU01000017">
    <property type="protein sequence ID" value="RDB68861.1"/>
    <property type="molecule type" value="Genomic_DNA"/>
</dbReference>
<keyword evidence="1" id="KW-0238">DNA-binding</keyword>
<dbReference type="InterPro" id="IPR009061">
    <property type="entry name" value="DNA-bd_dom_put_sf"/>
</dbReference>